<dbReference type="PROSITE" id="PS50056">
    <property type="entry name" value="TYR_PHOSPHATASE_2"/>
    <property type="match status" value="1"/>
</dbReference>
<dbReference type="AlphaFoldDB" id="H0R1Z4"/>
<dbReference type="GO" id="GO:0004721">
    <property type="term" value="F:phosphoprotein phosphatase activity"/>
    <property type="evidence" value="ECO:0007669"/>
    <property type="project" value="InterPro"/>
</dbReference>
<evidence type="ECO:0000313" key="4">
    <source>
        <dbReference type="Proteomes" id="UP000035034"/>
    </source>
</evidence>
<dbReference type="RefSeq" id="WP_007318434.1">
    <property type="nucleotide sequence ID" value="NZ_BAEH01000075.1"/>
</dbReference>
<dbReference type="InterPro" id="IPR029021">
    <property type="entry name" value="Prot-tyrosine_phosphatase-like"/>
</dbReference>
<protein>
    <recommendedName>
        <fullName evidence="2">Tyrosine specific protein phosphatases domain-containing protein</fullName>
    </recommendedName>
</protein>
<keyword evidence="1" id="KW-0732">Signal</keyword>
<dbReference type="Proteomes" id="UP000035034">
    <property type="component" value="Unassembled WGS sequence"/>
</dbReference>
<dbReference type="Gene3D" id="3.90.190.10">
    <property type="entry name" value="Protein tyrosine phosphatase superfamily"/>
    <property type="match status" value="1"/>
</dbReference>
<dbReference type="InterPro" id="IPR026893">
    <property type="entry name" value="Tyr/Ser_Pase_IphP-type"/>
</dbReference>
<gene>
    <name evidence="3" type="ORF">GOEFS_075_00200</name>
</gene>
<evidence type="ECO:0000256" key="1">
    <source>
        <dbReference type="SAM" id="SignalP"/>
    </source>
</evidence>
<accession>H0R1Z4</accession>
<dbReference type="InterPro" id="IPR000387">
    <property type="entry name" value="Tyr_Pase_dom"/>
</dbReference>
<dbReference type="eggNOG" id="COG2365">
    <property type="taxonomic scope" value="Bacteria"/>
</dbReference>
<dbReference type="Pfam" id="PF13350">
    <property type="entry name" value="Y_phosphatase3"/>
    <property type="match status" value="1"/>
</dbReference>
<feature type="chain" id="PRO_5003538071" description="Tyrosine specific protein phosphatases domain-containing protein" evidence="1">
    <location>
        <begin position="24"/>
        <end position="258"/>
    </location>
</feature>
<keyword evidence="4" id="KW-1185">Reference proteome</keyword>
<evidence type="ECO:0000259" key="2">
    <source>
        <dbReference type="PROSITE" id="PS50056"/>
    </source>
</evidence>
<dbReference type="InterPro" id="IPR016130">
    <property type="entry name" value="Tyr_Pase_AS"/>
</dbReference>
<feature type="domain" description="Tyrosine specific protein phosphatases" evidence="2">
    <location>
        <begin position="140"/>
        <end position="184"/>
    </location>
</feature>
<dbReference type="OrthoDB" id="1188001at2"/>
<evidence type="ECO:0000313" key="3">
    <source>
        <dbReference type="EMBL" id="GAB19099.1"/>
    </source>
</evidence>
<feature type="signal peptide" evidence="1">
    <location>
        <begin position="1"/>
        <end position="23"/>
    </location>
</feature>
<organism evidence="3 4">
    <name type="scientific">Gordonia effusa NBRC 100432</name>
    <dbReference type="NCBI Taxonomy" id="1077974"/>
    <lineage>
        <taxon>Bacteria</taxon>
        <taxon>Bacillati</taxon>
        <taxon>Actinomycetota</taxon>
        <taxon>Actinomycetes</taxon>
        <taxon>Mycobacteriales</taxon>
        <taxon>Gordoniaceae</taxon>
        <taxon>Gordonia</taxon>
    </lineage>
</organism>
<dbReference type="STRING" id="1077974.GOEFS_075_00200"/>
<dbReference type="PROSITE" id="PS00383">
    <property type="entry name" value="TYR_PHOSPHATASE_1"/>
    <property type="match status" value="1"/>
</dbReference>
<proteinExistence type="predicted"/>
<name>H0R1Z4_9ACTN</name>
<comment type="caution">
    <text evidence="3">The sequence shown here is derived from an EMBL/GenBank/DDBJ whole genome shotgun (WGS) entry which is preliminary data.</text>
</comment>
<dbReference type="SUPFAM" id="SSF52799">
    <property type="entry name" value="(Phosphotyrosine protein) phosphatases II"/>
    <property type="match status" value="1"/>
</dbReference>
<sequence>MAATIAATTLIGTPVLVAAPAAAAPKSLVAPERLIKLDGTQNTRTFDGYATADHKSISSAIIRSDNLSKLSSADKAKLSARKVTAVIDLRTSIERAAQPDHAIPGAKSYEKDILGGTPITNLIDLNSAYRSFITDRQARAQFASTLRIITRTVAAGDSVIFHCSAGKDRTGWTAAMVLTIAGVDRATVERDYLASNTYRHASPNDPLNGVNISWLRASFNTANKVYGSFDNYIRTGLGLSAKEVTALRDAVRVPQRVY</sequence>
<dbReference type="EMBL" id="BAEH01000075">
    <property type="protein sequence ID" value="GAB19099.1"/>
    <property type="molecule type" value="Genomic_DNA"/>
</dbReference>
<reference evidence="3 4" key="1">
    <citation type="submission" date="2011-12" db="EMBL/GenBank/DDBJ databases">
        <title>Whole genome shotgun sequence of Gordonia effusa NBRC 100432.</title>
        <authorList>
            <person name="Yoshida I."/>
            <person name="Takarada H."/>
            <person name="Hosoyama A."/>
            <person name="Tsuchikane K."/>
            <person name="Katsumata H."/>
            <person name="Yamazaki S."/>
            <person name="Fujita N."/>
        </authorList>
    </citation>
    <scope>NUCLEOTIDE SEQUENCE [LARGE SCALE GENOMIC DNA]</scope>
    <source>
        <strain evidence="3 4">NBRC 100432</strain>
    </source>
</reference>